<dbReference type="Gene3D" id="3.10.129.10">
    <property type="entry name" value="Hotdog Thioesterase"/>
    <property type="match status" value="1"/>
</dbReference>
<dbReference type="GO" id="GO:0019171">
    <property type="term" value="F:(3R)-hydroxyacyl-[acyl-carrier-protein] dehydratase activity"/>
    <property type="evidence" value="ECO:0007669"/>
    <property type="project" value="TreeGrafter"/>
</dbReference>
<evidence type="ECO:0000256" key="1">
    <source>
        <dbReference type="SAM" id="MobiDB-lite"/>
    </source>
</evidence>
<protein>
    <recommendedName>
        <fullName evidence="4">MaoC-like domain-containing protein</fullName>
    </recommendedName>
</protein>
<dbReference type="EMBL" id="QKWK01000007">
    <property type="protein sequence ID" value="TXT08788.1"/>
    <property type="molecule type" value="Genomic_DNA"/>
</dbReference>
<dbReference type="PANTHER" id="PTHR28152">
    <property type="entry name" value="HYDROXYACYL-THIOESTER DEHYDRATASE TYPE 2, MITOCHONDRIAL"/>
    <property type="match status" value="1"/>
</dbReference>
<evidence type="ECO:0008006" key="4">
    <source>
        <dbReference type="Google" id="ProtNLM"/>
    </source>
</evidence>
<dbReference type="GO" id="GO:0005739">
    <property type="term" value="C:mitochondrion"/>
    <property type="evidence" value="ECO:0007669"/>
    <property type="project" value="TreeGrafter"/>
</dbReference>
<dbReference type="PANTHER" id="PTHR28152:SF1">
    <property type="entry name" value="HYDROXYACYL-THIOESTER DEHYDRATASE TYPE 2, MITOCHONDRIAL"/>
    <property type="match status" value="1"/>
</dbReference>
<proteinExistence type="predicted"/>
<gene>
    <name evidence="2" type="ORF">VHUM_02916</name>
</gene>
<name>A0A7D8V146_VANHU</name>
<keyword evidence="3" id="KW-1185">Reference proteome</keyword>
<dbReference type="SUPFAM" id="SSF54637">
    <property type="entry name" value="Thioesterase/thiol ester dehydrase-isomerase"/>
    <property type="match status" value="1"/>
</dbReference>
<accession>A0A7D8V146</accession>
<dbReference type="Proteomes" id="UP000473826">
    <property type="component" value="Unassembled WGS sequence"/>
</dbReference>
<dbReference type="InterPro" id="IPR029069">
    <property type="entry name" value="HotDog_dom_sf"/>
</dbReference>
<dbReference type="InterPro" id="IPR052741">
    <property type="entry name" value="Mitochondrial_HTD2"/>
</dbReference>
<dbReference type="AlphaFoldDB" id="A0A7D8V146"/>
<sequence length="216" mass="24691">MWAGGRFLWNPKKHLRIGTEVTQSVRVDSAVEKNNMVFVEQAREFYADKRDVDGRDWAVREERTHVFLPELKGDKAGEKKKPSGPPAADLPEPVYEHNFVPDSPLLFRYSALTWNAHKIHYDLDWTRRVEGHPDLVFHGPLTATLLVELAQRAADDVASELTKFEYRATHPIYVKREIKLRAAWLGPRGKQLQVWAEQDGVVCMKGTAEFVPAYAA</sequence>
<dbReference type="OrthoDB" id="3257538at2759"/>
<evidence type="ECO:0000313" key="3">
    <source>
        <dbReference type="Proteomes" id="UP000473826"/>
    </source>
</evidence>
<reference evidence="2 3" key="1">
    <citation type="journal article" date="2019" name="PLoS Genet.">
        <title>Convergent evolution of linked mating-type loci in basidiomycete fungi.</title>
        <authorList>
            <person name="Sun S."/>
            <person name="Coelho M.A."/>
            <person name="Heitman J."/>
            <person name="Nowrousian M."/>
        </authorList>
    </citation>
    <scope>NUCLEOTIDE SEQUENCE [LARGE SCALE GENOMIC DNA]</scope>
    <source>
        <strain evidence="2 3">CBS 4282</strain>
    </source>
</reference>
<comment type="caution">
    <text evidence="2">The sequence shown here is derived from an EMBL/GenBank/DDBJ whole genome shotgun (WGS) entry which is preliminary data.</text>
</comment>
<organism evidence="2 3">
    <name type="scientific">Vanrija humicola</name>
    <name type="common">Yeast</name>
    <name type="synonym">Cryptococcus humicola</name>
    <dbReference type="NCBI Taxonomy" id="5417"/>
    <lineage>
        <taxon>Eukaryota</taxon>
        <taxon>Fungi</taxon>
        <taxon>Dikarya</taxon>
        <taxon>Basidiomycota</taxon>
        <taxon>Agaricomycotina</taxon>
        <taxon>Tremellomycetes</taxon>
        <taxon>Trichosporonales</taxon>
        <taxon>Trichosporonaceae</taxon>
        <taxon>Vanrija</taxon>
    </lineage>
</organism>
<feature type="compositionally biased region" description="Basic and acidic residues" evidence="1">
    <location>
        <begin position="71"/>
        <end position="81"/>
    </location>
</feature>
<evidence type="ECO:0000313" key="2">
    <source>
        <dbReference type="EMBL" id="TXT08788.1"/>
    </source>
</evidence>
<feature type="region of interest" description="Disordered" evidence="1">
    <location>
        <begin position="71"/>
        <end position="93"/>
    </location>
</feature>